<dbReference type="EMBL" id="CP133616">
    <property type="protein sequence ID" value="WMV30976.1"/>
    <property type="molecule type" value="Genomic_DNA"/>
</dbReference>
<gene>
    <name evidence="1" type="ORF">MTR67_024361</name>
</gene>
<keyword evidence="2" id="KW-1185">Reference proteome</keyword>
<evidence type="ECO:0000313" key="1">
    <source>
        <dbReference type="EMBL" id="WMV30976.1"/>
    </source>
</evidence>
<protein>
    <submittedName>
        <fullName evidence="1">Uncharacterized protein</fullName>
    </submittedName>
</protein>
<feature type="non-terminal residue" evidence="1">
    <location>
        <position position="96"/>
    </location>
</feature>
<dbReference type="Proteomes" id="UP001234989">
    <property type="component" value="Chromosome 5"/>
</dbReference>
<organism evidence="1 2">
    <name type="scientific">Solanum verrucosum</name>
    <dbReference type="NCBI Taxonomy" id="315347"/>
    <lineage>
        <taxon>Eukaryota</taxon>
        <taxon>Viridiplantae</taxon>
        <taxon>Streptophyta</taxon>
        <taxon>Embryophyta</taxon>
        <taxon>Tracheophyta</taxon>
        <taxon>Spermatophyta</taxon>
        <taxon>Magnoliopsida</taxon>
        <taxon>eudicotyledons</taxon>
        <taxon>Gunneridae</taxon>
        <taxon>Pentapetalae</taxon>
        <taxon>asterids</taxon>
        <taxon>lamiids</taxon>
        <taxon>Solanales</taxon>
        <taxon>Solanaceae</taxon>
        <taxon>Solanoideae</taxon>
        <taxon>Solaneae</taxon>
        <taxon>Solanum</taxon>
    </lineage>
</organism>
<accession>A0AAF0QWU6</accession>
<dbReference type="AlphaFoldDB" id="A0AAF0QWU6"/>
<reference evidence="1" key="1">
    <citation type="submission" date="2023-08" db="EMBL/GenBank/DDBJ databases">
        <title>A de novo genome assembly of Solanum verrucosum Schlechtendal, a Mexican diploid species geographically isolated from the other diploid A-genome species in potato relatives.</title>
        <authorList>
            <person name="Hosaka K."/>
        </authorList>
    </citation>
    <scope>NUCLEOTIDE SEQUENCE</scope>
    <source>
        <tissue evidence="1">Young leaves</tissue>
    </source>
</reference>
<proteinExistence type="predicted"/>
<sequence length="96" mass="10422">MLSSSHTRTFHVLMPVGLHLMTMQTQVPQISILHVVDPAEHSRDVAGSVPTSISVSAELRKPGQGFAWGQQWSPSTGPAQGVGSGRDIVKFYYNPH</sequence>
<evidence type="ECO:0000313" key="2">
    <source>
        <dbReference type="Proteomes" id="UP001234989"/>
    </source>
</evidence>
<name>A0AAF0QWU6_SOLVR</name>